<feature type="compositionally biased region" description="Low complexity" evidence="1">
    <location>
        <begin position="15"/>
        <end position="25"/>
    </location>
</feature>
<evidence type="ECO:0000256" key="1">
    <source>
        <dbReference type="SAM" id="MobiDB-lite"/>
    </source>
</evidence>
<feature type="region of interest" description="Disordered" evidence="1">
    <location>
        <begin position="1"/>
        <end position="58"/>
    </location>
</feature>
<dbReference type="AlphaFoldDB" id="A0A9D3XXJ3"/>
<dbReference type="Proteomes" id="UP000828390">
    <property type="component" value="Unassembled WGS sequence"/>
</dbReference>
<name>A0A9D3XXJ3_DREPO</name>
<feature type="compositionally biased region" description="Basic and acidic residues" evidence="1">
    <location>
        <begin position="26"/>
        <end position="43"/>
    </location>
</feature>
<protein>
    <submittedName>
        <fullName evidence="2">Uncharacterized protein</fullName>
    </submittedName>
</protein>
<accession>A0A9D3XXJ3</accession>
<organism evidence="2 3">
    <name type="scientific">Dreissena polymorpha</name>
    <name type="common">Zebra mussel</name>
    <name type="synonym">Mytilus polymorpha</name>
    <dbReference type="NCBI Taxonomy" id="45954"/>
    <lineage>
        <taxon>Eukaryota</taxon>
        <taxon>Metazoa</taxon>
        <taxon>Spiralia</taxon>
        <taxon>Lophotrochozoa</taxon>
        <taxon>Mollusca</taxon>
        <taxon>Bivalvia</taxon>
        <taxon>Autobranchia</taxon>
        <taxon>Heteroconchia</taxon>
        <taxon>Euheterodonta</taxon>
        <taxon>Imparidentia</taxon>
        <taxon>Neoheterodontei</taxon>
        <taxon>Myida</taxon>
        <taxon>Dreissenoidea</taxon>
        <taxon>Dreissenidae</taxon>
        <taxon>Dreissena</taxon>
    </lineage>
</organism>
<evidence type="ECO:0000313" key="2">
    <source>
        <dbReference type="EMBL" id="KAH3689759.1"/>
    </source>
</evidence>
<dbReference type="EMBL" id="JAIWYP010000097">
    <property type="protein sequence ID" value="KAH3689759.1"/>
    <property type="molecule type" value="Genomic_DNA"/>
</dbReference>
<sequence>MKSKRKTRKAHSRRSSSSGFESRSWSLKDEAKNSRKYDNDGSSHKRSSRRQGDPRKHP</sequence>
<reference evidence="2" key="1">
    <citation type="journal article" date="2019" name="bioRxiv">
        <title>The Genome of the Zebra Mussel, Dreissena polymorpha: A Resource for Invasive Species Research.</title>
        <authorList>
            <person name="McCartney M.A."/>
            <person name="Auch B."/>
            <person name="Kono T."/>
            <person name="Mallez S."/>
            <person name="Zhang Y."/>
            <person name="Obille A."/>
            <person name="Becker A."/>
            <person name="Abrahante J.E."/>
            <person name="Garbe J."/>
            <person name="Badalamenti J.P."/>
            <person name="Herman A."/>
            <person name="Mangelson H."/>
            <person name="Liachko I."/>
            <person name="Sullivan S."/>
            <person name="Sone E.D."/>
            <person name="Koren S."/>
            <person name="Silverstein K.A.T."/>
            <person name="Beckman K.B."/>
            <person name="Gohl D.M."/>
        </authorList>
    </citation>
    <scope>NUCLEOTIDE SEQUENCE</scope>
    <source>
        <strain evidence="2">Duluth1</strain>
        <tissue evidence="2">Whole animal</tissue>
    </source>
</reference>
<feature type="compositionally biased region" description="Basic residues" evidence="1">
    <location>
        <begin position="1"/>
        <end position="14"/>
    </location>
</feature>
<comment type="caution">
    <text evidence="2">The sequence shown here is derived from an EMBL/GenBank/DDBJ whole genome shotgun (WGS) entry which is preliminary data.</text>
</comment>
<keyword evidence="3" id="KW-1185">Reference proteome</keyword>
<reference evidence="2" key="2">
    <citation type="submission" date="2020-11" db="EMBL/GenBank/DDBJ databases">
        <authorList>
            <person name="McCartney M.A."/>
            <person name="Auch B."/>
            <person name="Kono T."/>
            <person name="Mallez S."/>
            <person name="Becker A."/>
            <person name="Gohl D.M."/>
            <person name="Silverstein K.A.T."/>
            <person name="Koren S."/>
            <person name="Bechman K.B."/>
            <person name="Herman A."/>
            <person name="Abrahante J.E."/>
            <person name="Garbe J."/>
        </authorList>
    </citation>
    <scope>NUCLEOTIDE SEQUENCE</scope>
    <source>
        <strain evidence="2">Duluth1</strain>
        <tissue evidence="2">Whole animal</tissue>
    </source>
</reference>
<evidence type="ECO:0000313" key="3">
    <source>
        <dbReference type="Proteomes" id="UP000828390"/>
    </source>
</evidence>
<gene>
    <name evidence="2" type="ORF">DPMN_194648</name>
</gene>
<proteinExistence type="predicted"/>